<evidence type="ECO:0000256" key="2">
    <source>
        <dbReference type="ARBA" id="ARBA00022475"/>
    </source>
</evidence>
<dbReference type="GO" id="GO:0055085">
    <property type="term" value="P:transmembrane transport"/>
    <property type="evidence" value="ECO:0007669"/>
    <property type="project" value="InterPro"/>
</dbReference>
<comment type="subcellular location">
    <subcellularLocation>
        <location evidence="1">Cell membrane</location>
        <topology evidence="1">Multi-pass membrane protein</topology>
    </subcellularLocation>
</comment>
<evidence type="ECO:0000256" key="5">
    <source>
        <dbReference type="ARBA" id="ARBA00023136"/>
    </source>
</evidence>
<dbReference type="EMBL" id="UOFL01000153">
    <property type="protein sequence ID" value="VAW78455.1"/>
    <property type="molecule type" value="Genomic_DNA"/>
</dbReference>
<gene>
    <name evidence="7" type="ORF">MNBD_GAMMA12-937</name>
</gene>
<feature type="transmembrane region" description="Helical" evidence="6">
    <location>
        <begin position="62"/>
        <end position="84"/>
    </location>
</feature>
<feature type="transmembrane region" description="Helical" evidence="6">
    <location>
        <begin position="274"/>
        <end position="292"/>
    </location>
</feature>
<accession>A0A3B0YC72</accession>
<evidence type="ECO:0000256" key="1">
    <source>
        <dbReference type="ARBA" id="ARBA00004651"/>
    </source>
</evidence>
<feature type="transmembrane region" description="Helical" evidence="6">
    <location>
        <begin position="12"/>
        <end position="33"/>
    </location>
</feature>
<dbReference type="PANTHER" id="PTHR33529:SF2">
    <property type="entry name" value="LIPOPOLYSACCHARIDE EXPORT SYSTEM PERMEASE PROTEIN LPTG"/>
    <property type="match status" value="1"/>
</dbReference>
<feature type="transmembrane region" description="Helical" evidence="6">
    <location>
        <begin position="304"/>
        <end position="321"/>
    </location>
</feature>
<name>A0A3B0YC72_9ZZZZ</name>
<keyword evidence="3 6" id="KW-0812">Transmembrane</keyword>
<dbReference type="Pfam" id="PF03739">
    <property type="entry name" value="LptF_LptG"/>
    <property type="match status" value="1"/>
</dbReference>
<feature type="transmembrane region" description="Helical" evidence="6">
    <location>
        <begin position="327"/>
        <end position="351"/>
    </location>
</feature>
<reference evidence="7" key="1">
    <citation type="submission" date="2018-06" db="EMBL/GenBank/DDBJ databases">
        <authorList>
            <person name="Zhirakovskaya E."/>
        </authorList>
    </citation>
    <scope>NUCLEOTIDE SEQUENCE</scope>
</reference>
<dbReference type="InterPro" id="IPR005495">
    <property type="entry name" value="LptG/LptF_permease"/>
</dbReference>
<dbReference type="AlphaFoldDB" id="A0A3B0YC72"/>
<keyword evidence="5 6" id="KW-0472">Membrane</keyword>
<dbReference type="InterPro" id="IPR030923">
    <property type="entry name" value="LptG"/>
</dbReference>
<dbReference type="GO" id="GO:0043190">
    <property type="term" value="C:ATP-binding cassette (ABC) transporter complex"/>
    <property type="evidence" value="ECO:0007669"/>
    <property type="project" value="InterPro"/>
</dbReference>
<sequence>MKILDRYIGKTVVSNVMLTLFLLVALAGFFSFLGQLRHAHGGSEFENLLNVFKFVGLSLPRWAYELFAPSVLIGALFGLGSLATHSELIVMRASGVSIQRISFSVFKVGLLLMVFAFVLGDVIAPMAEQAKRGIYSSDKSNYVGLWARDDNNYIKVDRVNLSLMKIEGLLIYKFGKDRQLAYVVQAETAQYIKGLWQLENVQQSVITNNKVTIHKYKKDSWKKLIDPGLLGVLASAPKNLAVNSSVWSLLKFSKHMERHHSDASRYKLAFWSKIFKPLSTMVMLLIAIPFIFGSIRTTNSGQRLMIGVLVGMGFVMIDKGLNNMGLAYGYPAIISAGAPSVLFALIGLYYIRRLN</sequence>
<dbReference type="GO" id="GO:0015920">
    <property type="term" value="P:lipopolysaccharide transport"/>
    <property type="evidence" value="ECO:0007669"/>
    <property type="project" value="TreeGrafter"/>
</dbReference>
<evidence type="ECO:0000313" key="7">
    <source>
        <dbReference type="EMBL" id="VAW78455.1"/>
    </source>
</evidence>
<keyword evidence="2" id="KW-1003">Cell membrane</keyword>
<evidence type="ECO:0000256" key="4">
    <source>
        <dbReference type="ARBA" id="ARBA00022989"/>
    </source>
</evidence>
<evidence type="ECO:0000256" key="3">
    <source>
        <dbReference type="ARBA" id="ARBA00022692"/>
    </source>
</evidence>
<keyword evidence="4 6" id="KW-1133">Transmembrane helix</keyword>
<organism evidence="7">
    <name type="scientific">hydrothermal vent metagenome</name>
    <dbReference type="NCBI Taxonomy" id="652676"/>
    <lineage>
        <taxon>unclassified sequences</taxon>
        <taxon>metagenomes</taxon>
        <taxon>ecological metagenomes</taxon>
    </lineage>
</organism>
<evidence type="ECO:0000256" key="6">
    <source>
        <dbReference type="SAM" id="Phobius"/>
    </source>
</evidence>
<dbReference type="NCBIfam" id="TIGR04408">
    <property type="entry name" value="LptG_lptG"/>
    <property type="match status" value="1"/>
</dbReference>
<proteinExistence type="predicted"/>
<feature type="transmembrane region" description="Helical" evidence="6">
    <location>
        <begin position="105"/>
        <end position="127"/>
    </location>
</feature>
<protein>
    <submittedName>
        <fullName evidence="7">Lipopolysaccharide export system permease protein LptG</fullName>
    </submittedName>
</protein>
<dbReference type="PANTHER" id="PTHR33529">
    <property type="entry name" value="SLR0882 PROTEIN-RELATED"/>
    <property type="match status" value="1"/>
</dbReference>